<dbReference type="InterPro" id="IPR011917">
    <property type="entry name" value="ABC_transpr_lipidA"/>
</dbReference>
<dbReference type="EMBL" id="QUZK01000018">
    <property type="protein sequence ID" value="RFF31503.1"/>
    <property type="molecule type" value="Genomic_DNA"/>
</dbReference>
<keyword evidence="15" id="KW-1185">Reference proteome</keyword>
<dbReference type="Pfam" id="PF00005">
    <property type="entry name" value="ABC_tran"/>
    <property type="match status" value="1"/>
</dbReference>
<dbReference type="PROSITE" id="PS50929">
    <property type="entry name" value="ABC_TM1F"/>
    <property type="match status" value="1"/>
</dbReference>
<dbReference type="InterPro" id="IPR017871">
    <property type="entry name" value="ABC_transporter-like_CS"/>
</dbReference>
<accession>A0A3E1KAL7</accession>
<feature type="transmembrane region" description="Helical" evidence="11">
    <location>
        <begin position="168"/>
        <end position="185"/>
    </location>
</feature>
<comment type="caution">
    <text evidence="14">The sequence shown here is derived from an EMBL/GenBank/DDBJ whole genome shotgun (WGS) entry which is preliminary data.</text>
</comment>
<feature type="transmembrane region" description="Helical" evidence="11">
    <location>
        <begin position="142"/>
        <end position="162"/>
    </location>
</feature>
<feature type="domain" description="ABC transporter" evidence="12">
    <location>
        <begin position="342"/>
        <end position="578"/>
    </location>
</feature>
<name>A0A3E1KAL7_9GAMM</name>
<evidence type="ECO:0000256" key="1">
    <source>
        <dbReference type="ARBA" id="ARBA00004651"/>
    </source>
</evidence>
<comment type="subcellular location">
    <subcellularLocation>
        <location evidence="1">Cell membrane</location>
        <topology evidence="1">Multi-pass membrane protein</topology>
    </subcellularLocation>
</comment>
<dbReference type="PANTHER" id="PTHR43394:SF1">
    <property type="entry name" value="ATP-BINDING CASSETTE SUB-FAMILY B MEMBER 10, MITOCHONDRIAL"/>
    <property type="match status" value="1"/>
</dbReference>
<dbReference type="PANTHER" id="PTHR43394">
    <property type="entry name" value="ATP-DEPENDENT PERMEASE MDL1, MITOCHONDRIAL"/>
    <property type="match status" value="1"/>
</dbReference>
<dbReference type="PROSITE" id="PS50893">
    <property type="entry name" value="ABC_TRANSPORTER_2"/>
    <property type="match status" value="1"/>
</dbReference>
<dbReference type="RefSeq" id="WP_116649809.1">
    <property type="nucleotide sequence ID" value="NZ_QUZK01000018.1"/>
</dbReference>
<dbReference type="GO" id="GO:0015421">
    <property type="term" value="F:ABC-type oligopeptide transporter activity"/>
    <property type="evidence" value="ECO:0007669"/>
    <property type="project" value="TreeGrafter"/>
</dbReference>
<dbReference type="GO" id="GO:0016887">
    <property type="term" value="F:ATP hydrolysis activity"/>
    <property type="evidence" value="ECO:0007669"/>
    <property type="project" value="InterPro"/>
</dbReference>
<dbReference type="PROSITE" id="PS00211">
    <property type="entry name" value="ABC_TRANSPORTER_1"/>
    <property type="match status" value="1"/>
</dbReference>
<keyword evidence="6 14" id="KW-0067">ATP-binding</keyword>
<evidence type="ECO:0000256" key="6">
    <source>
        <dbReference type="ARBA" id="ARBA00022840"/>
    </source>
</evidence>
<organism evidence="14 15">
    <name type="scientific">Wenzhouxiangella sediminis</name>
    <dbReference type="NCBI Taxonomy" id="1792836"/>
    <lineage>
        <taxon>Bacteria</taxon>
        <taxon>Pseudomonadati</taxon>
        <taxon>Pseudomonadota</taxon>
        <taxon>Gammaproteobacteria</taxon>
        <taxon>Chromatiales</taxon>
        <taxon>Wenzhouxiangellaceae</taxon>
        <taxon>Wenzhouxiangella</taxon>
    </lineage>
</organism>
<evidence type="ECO:0000256" key="3">
    <source>
        <dbReference type="ARBA" id="ARBA00022475"/>
    </source>
</evidence>
<keyword evidence="7" id="KW-1278">Translocase</keyword>
<evidence type="ECO:0000256" key="10">
    <source>
        <dbReference type="ARBA" id="ARBA00023136"/>
    </source>
</evidence>
<dbReference type="InterPro" id="IPR003439">
    <property type="entry name" value="ABC_transporter-like_ATP-bd"/>
</dbReference>
<dbReference type="InterPro" id="IPR011527">
    <property type="entry name" value="ABC1_TM_dom"/>
</dbReference>
<evidence type="ECO:0000313" key="15">
    <source>
        <dbReference type="Proteomes" id="UP000260351"/>
    </source>
</evidence>
<evidence type="ECO:0000256" key="4">
    <source>
        <dbReference type="ARBA" id="ARBA00022692"/>
    </source>
</evidence>
<keyword evidence="5" id="KW-0547">Nucleotide-binding</keyword>
<evidence type="ECO:0000259" key="13">
    <source>
        <dbReference type="PROSITE" id="PS50929"/>
    </source>
</evidence>
<reference evidence="14 15" key="1">
    <citation type="submission" date="2018-08" db="EMBL/GenBank/DDBJ databases">
        <title>Wenzhouxiangella salilacus sp. nov., a novel bacterium isolated from a saline lake in Xinjiang Province, China.</title>
        <authorList>
            <person name="Han S."/>
        </authorList>
    </citation>
    <scope>NUCLEOTIDE SEQUENCE [LARGE SCALE GENOMIC DNA]</scope>
    <source>
        <strain evidence="14 15">XDB06</strain>
    </source>
</reference>
<feature type="domain" description="ABC transmembrane type-1" evidence="13">
    <location>
        <begin position="29"/>
        <end position="310"/>
    </location>
</feature>
<keyword evidence="8 11" id="KW-1133">Transmembrane helix</keyword>
<dbReference type="InterPro" id="IPR039421">
    <property type="entry name" value="Type_1_exporter"/>
</dbReference>
<dbReference type="SUPFAM" id="SSF90123">
    <property type="entry name" value="ABC transporter transmembrane region"/>
    <property type="match status" value="1"/>
</dbReference>
<dbReference type="SMART" id="SM00382">
    <property type="entry name" value="AAA"/>
    <property type="match status" value="1"/>
</dbReference>
<dbReference type="SUPFAM" id="SSF52540">
    <property type="entry name" value="P-loop containing nucleoside triphosphate hydrolases"/>
    <property type="match status" value="1"/>
</dbReference>
<dbReference type="NCBIfam" id="TIGR02203">
    <property type="entry name" value="MsbA_lipidA"/>
    <property type="match status" value="1"/>
</dbReference>
<dbReference type="Pfam" id="PF00664">
    <property type="entry name" value="ABC_membrane"/>
    <property type="match status" value="1"/>
</dbReference>
<evidence type="ECO:0000256" key="7">
    <source>
        <dbReference type="ARBA" id="ARBA00022967"/>
    </source>
</evidence>
<evidence type="ECO:0000256" key="5">
    <source>
        <dbReference type="ARBA" id="ARBA00022741"/>
    </source>
</evidence>
<evidence type="ECO:0000256" key="9">
    <source>
        <dbReference type="ARBA" id="ARBA00023055"/>
    </source>
</evidence>
<feature type="transmembrane region" description="Helical" evidence="11">
    <location>
        <begin position="64"/>
        <end position="85"/>
    </location>
</feature>
<evidence type="ECO:0000256" key="11">
    <source>
        <dbReference type="SAM" id="Phobius"/>
    </source>
</evidence>
<dbReference type="Gene3D" id="3.40.50.300">
    <property type="entry name" value="P-loop containing nucleotide triphosphate hydrolases"/>
    <property type="match status" value="1"/>
</dbReference>
<dbReference type="AlphaFoldDB" id="A0A3E1KAL7"/>
<sequence length="584" mass="63584">MNAPTSMTGRQVYRRLLGMVLKHRLIFGLALLAVALDAAGQGLFFYLLRPLIDDTIANPNPEFNYALPALVFLSLILRVVGNFGGEFGMQWVGRKLIADLRNALFDRYLELPAAYFDRESSGQMISRVTYNTEQVAEAATKALIGISRDIMTVVALFGVMLIQSWRLTLSLLLLLPIIGVIAYFISRHFRSISTNIQDSMGDVTHITEEAVNGHHVVKVFGGQRQERDKFHGINESNRKLHLRLVGTQLLSSSLVQMAAGVALVVLLVVAASELMGDTVTAGIFMSVLAALAATIPPLKRLTKMHVTIERGVAAAESIFRVVDTPGETDTGTYEPESVRGEIRFENVSFSYPDASNSALIDLDLTIPAGKVTALVGRSGSGKSTIVKLLPRFYQPAAGRILIDGVDIRDYKLAALRDRIALVSQDVVLFNDTIGRNIAYGGLAGATREQVEEAARAAHAMEFIERLPLGLDTPIGEDGSLLSGGQRQRIAIARAVLKDAPILILDEATSALDAESEQAVQDALEVLMENRTTLVIAHRLATVQMADQVVVLDHGRAVESGSHAELLERDDGLYRYLHRLQLAGA</sequence>
<dbReference type="FunFam" id="3.40.50.300:FF:000140">
    <property type="entry name" value="Lipid A export ATP-binding/permease protein MsbA"/>
    <property type="match status" value="1"/>
</dbReference>
<evidence type="ECO:0000313" key="14">
    <source>
        <dbReference type="EMBL" id="RFF31503.1"/>
    </source>
</evidence>
<dbReference type="GO" id="GO:0005524">
    <property type="term" value="F:ATP binding"/>
    <property type="evidence" value="ECO:0007669"/>
    <property type="project" value="UniProtKB-KW"/>
</dbReference>
<gene>
    <name evidence="14" type="primary">msbA</name>
    <name evidence="14" type="ORF">DZC52_03860</name>
</gene>
<dbReference type="GO" id="GO:0005886">
    <property type="term" value="C:plasma membrane"/>
    <property type="evidence" value="ECO:0007669"/>
    <property type="project" value="UniProtKB-SubCell"/>
</dbReference>
<dbReference type="Proteomes" id="UP000260351">
    <property type="component" value="Unassembled WGS sequence"/>
</dbReference>
<keyword evidence="2" id="KW-0813">Transport</keyword>
<keyword evidence="10 11" id="KW-0472">Membrane</keyword>
<evidence type="ECO:0000259" key="12">
    <source>
        <dbReference type="PROSITE" id="PS50893"/>
    </source>
</evidence>
<keyword evidence="9" id="KW-0445">Lipid transport</keyword>
<dbReference type="InterPro" id="IPR003593">
    <property type="entry name" value="AAA+_ATPase"/>
</dbReference>
<dbReference type="OrthoDB" id="9759820at2"/>
<evidence type="ECO:0000256" key="2">
    <source>
        <dbReference type="ARBA" id="ARBA00022448"/>
    </source>
</evidence>
<dbReference type="InterPro" id="IPR027417">
    <property type="entry name" value="P-loop_NTPase"/>
</dbReference>
<dbReference type="CDD" id="cd18552">
    <property type="entry name" value="ABC_6TM_MsbA_like"/>
    <property type="match status" value="1"/>
</dbReference>
<keyword evidence="4 11" id="KW-0812">Transmembrane</keyword>
<dbReference type="InterPro" id="IPR036640">
    <property type="entry name" value="ABC1_TM_sf"/>
</dbReference>
<protein>
    <submittedName>
        <fullName evidence="14">Lipid A export permease/ATP-binding protein MsbA</fullName>
    </submittedName>
</protein>
<dbReference type="GO" id="GO:0034040">
    <property type="term" value="F:ATPase-coupled lipid transmembrane transporter activity"/>
    <property type="evidence" value="ECO:0007669"/>
    <property type="project" value="InterPro"/>
</dbReference>
<evidence type="ECO:0000256" key="8">
    <source>
        <dbReference type="ARBA" id="ARBA00022989"/>
    </source>
</evidence>
<proteinExistence type="predicted"/>
<keyword evidence="3" id="KW-1003">Cell membrane</keyword>
<feature type="transmembrane region" description="Helical" evidence="11">
    <location>
        <begin position="249"/>
        <end position="272"/>
    </location>
</feature>
<feature type="transmembrane region" description="Helical" evidence="11">
    <location>
        <begin position="278"/>
        <end position="295"/>
    </location>
</feature>
<dbReference type="Gene3D" id="1.20.1560.10">
    <property type="entry name" value="ABC transporter type 1, transmembrane domain"/>
    <property type="match status" value="1"/>
</dbReference>